<dbReference type="OrthoDB" id="273345at2759"/>
<proteinExistence type="predicted"/>
<evidence type="ECO:0000313" key="2">
    <source>
        <dbReference type="EMBL" id="ETO21218.1"/>
    </source>
</evidence>
<accession>X6N5K7</accession>
<gene>
    <name evidence="2" type="ORF">RFI_15987</name>
</gene>
<comment type="caution">
    <text evidence="2">The sequence shown here is derived from an EMBL/GenBank/DDBJ whole genome shotgun (WGS) entry which is preliminary data.</text>
</comment>
<organism evidence="2 3">
    <name type="scientific">Reticulomyxa filosa</name>
    <dbReference type="NCBI Taxonomy" id="46433"/>
    <lineage>
        <taxon>Eukaryota</taxon>
        <taxon>Sar</taxon>
        <taxon>Rhizaria</taxon>
        <taxon>Retaria</taxon>
        <taxon>Foraminifera</taxon>
        <taxon>Monothalamids</taxon>
        <taxon>Reticulomyxidae</taxon>
        <taxon>Reticulomyxa</taxon>
    </lineage>
</organism>
<keyword evidence="3" id="KW-1185">Reference proteome</keyword>
<dbReference type="InterPro" id="IPR019446">
    <property type="entry name" value="BMT5-like"/>
</dbReference>
<evidence type="ECO:0000313" key="3">
    <source>
        <dbReference type="Proteomes" id="UP000023152"/>
    </source>
</evidence>
<dbReference type="GO" id="GO:0070475">
    <property type="term" value="P:rRNA base methylation"/>
    <property type="evidence" value="ECO:0007669"/>
    <property type="project" value="InterPro"/>
</dbReference>
<reference evidence="2 3" key="1">
    <citation type="journal article" date="2013" name="Curr. Biol.">
        <title>The Genome of the Foraminiferan Reticulomyxa filosa.</title>
        <authorList>
            <person name="Glockner G."/>
            <person name="Hulsmann N."/>
            <person name="Schleicher M."/>
            <person name="Noegel A.A."/>
            <person name="Eichinger L."/>
            <person name="Gallinger C."/>
            <person name="Pawlowski J."/>
            <person name="Sierra R."/>
            <person name="Euteneuer U."/>
            <person name="Pillet L."/>
            <person name="Moustafa A."/>
            <person name="Platzer M."/>
            <person name="Groth M."/>
            <person name="Szafranski K."/>
            <person name="Schliwa M."/>
        </authorList>
    </citation>
    <scope>NUCLEOTIDE SEQUENCE [LARGE SCALE GENOMIC DNA]</scope>
</reference>
<feature type="domain" description="25S rRNA (uridine-N(3))-methyltransferase BMT5-like" evidence="1">
    <location>
        <begin position="28"/>
        <end position="148"/>
    </location>
</feature>
<dbReference type="Proteomes" id="UP000023152">
    <property type="component" value="Unassembled WGS sequence"/>
</dbReference>
<protein>
    <recommendedName>
        <fullName evidence="1">25S rRNA (uridine-N(3))-methyltransferase BMT5-like domain-containing protein</fullName>
    </recommendedName>
</protein>
<evidence type="ECO:0000259" key="1">
    <source>
        <dbReference type="Pfam" id="PF10354"/>
    </source>
</evidence>
<dbReference type="GO" id="GO:0070042">
    <property type="term" value="F:rRNA (uridine-N3-)-methyltransferase activity"/>
    <property type="evidence" value="ECO:0007669"/>
    <property type="project" value="InterPro"/>
</dbReference>
<sequence length="151" mass="17512">MLQTVLPLDKSELFESMHQLYHPEQRILVVGEWDFVFSKYLCQSLHNKGHNLVLVSHFADNTMEKSTKLLKTDRDKNIAFLQQNGAIVNCSVHPVDLLRSMQKYDLIKDEKNSGFDIIIWPFPRVSKTLGKFPNVQDILILQSFFQALAQH</sequence>
<name>X6N5K7_RETFI</name>
<dbReference type="AlphaFoldDB" id="X6N5K7"/>
<dbReference type="Pfam" id="PF10354">
    <property type="entry name" value="BMT5-like"/>
    <property type="match status" value="1"/>
</dbReference>
<dbReference type="EMBL" id="ASPP01011842">
    <property type="protein sequence ID" value="ETO21218.1"/>
    <property type="molecule type" value="Genomic_DNA"/>
</dbReference>